<sequence length="167" mass="19235">MKLIIRFMFEFLILIFVLWIINIFSIFVHEIGHASGYMIATKDNNWNIEIGKGRMVYKTKRFNIYFIPISGYFSPINMEKSISKTKIIAILIGGPLASLLLLILLLLVRKNINSLVPVIVSLKTSVFLTNYSIIFNLNMFIASALPYKPRPNGYVSDGWKILRLFKK</sequence>
<keyword evidence="10" id="KW-1185">Reference proteome</keyword>
<protein>
    <recommendedName>
        <fullName evidence="8">Peptidase M50 domain-containing protein</fullName>
    </recommendedName>
</protein>
<dbReference type="RefSeq" id="WP_035133423.1">
    <property type="nucleotide sequence ID" value="NZ_JPMD01000027.1"/>
</dbReference>
<evidence type="ECO:0000256" key="2">
    <source>
        <dbReference type="ARBA" id="ARBA00004141"/>
    </source>
</evidence>
<dbReference type="GO" id="GO:0016020">
    <property type="term" value="C:membrane"/>
    <property type="evidence" value="ECO:0007669"/>
    <property type="project" value="UniProtKB-SubCell"/>
</dbReference>
<evidence type="ECO:0000259" key="8">
    <source>
        <dbReference type="Pfam" id="PF02163"/>
    </source>
</evidence>
<evidence type="ECO:0000256" key="5">
    <source>
        <dbReference type="ARBA" id="ARBA00022989"/>
    </source>
</evidence>
<feature type="domain" description="Peptidase M50" evidence="8">
    <location>
        <begin position="23"/>
        <end position="109"/>
    </location>
</feature>
<reference evidence="9 10" key="1">
    <citation type="submission" date="2014-07" db="EMBL/GenBank/DDBJ databases">
        <title>Draft genome of Clostridium sulfidigenes 113A isolated from sediments associated with methane hydrate from Krishna Godavari basin.</title>
        <authorList>
            <person name="Honkalas V.S."/>
            <person name="Dabir A.P."/>
            <person name="Arora P."/>
            <person name="Dhakephalkar P.K."/>
        </authorList>
    </citation>
    <scope>NUCLEOTIDE SEQUENCE [LARGE SCALE GENOMIC DNA]</scope>
    <source>
        <strain evidence="9 10">113A</strain>
    </source>
</reference>
<proteinExistence type="inferred from homology"/>
<comment type="subcellular location">
    <subcellularLocation>
        <location evidence="2">Membrane</location>
        <topology evidence="2">Multi-pass membrane protein</topology>
    </subcellularLocation>
</comment>
<keyword evidence="6 7" id="KW-0472">Membrane</keyword>
<comment type="caution">
    <text evidence="9">The sequence shown here is derived from an EMBL/GenBank/DDBJ whole genome shotgun (WGS) entry which is preliminary data.</text>
</comment>
<keyword evidence="4 7" id="KW-0812">Transmembrane</keyword>
<gene>
    <name evidence="9" type="ORF">IO99_11685</name>
</gene>
<evidence type="ECO:0000313" key="10">
    <source>
        <dbReference type="Proteomes" id="UP000028542"/>
    </source>
</evidence>
<evidence type="ECO:0000313" key="9">
    <source>
        <dbReference type="EMBL" id="KEZ86032.1"/>
    </source>
</evidence>
<dbReference type="eggNOG" id="COG1994">
    <property type="taxonomic scope" value="Bacteria"/>
</dbReference>
<feature type="transmembrane region" description="Helical" evidence="7">
    <location>
        <begin position="87"/>
        <end position="108"/>
    </location>
</feature>
<dbReference type="EMBL" id="JPMD01000027">
    <property type="protein sequence ID" value="KEZ86032.1"/>
    <property type="molecule type" value="Genomic_DNA"/>
</dbReference>
<dbReference type="Proteomes" id="UP000028542">
    <property type="component" value="Unassembled WGS sequence"/>
</dbReference>
<comment type="cofactor">
    <cofactor evidence="1">
        <name>Zn(2+)</name>
        <dbReference type="ChEBI" id="CHEBI:29105"/>
    </cofactor>
</comment>
<dbReference type="AlphaFoldDB" id="A0A084JAP8"/>
<accession>A0A084JAP8</accession>
<organism evidence="9 10">
    <name type="scientific">Clostridium sulfidigenes</name>
    <dbReference type="NCBI Taxonomy" id="318464"/>
    <lineage>
        <taxon>Bacteria</taxon>
        <taxon>Bacillati</taxon>
        <taxon>Bacillota</taxon>
        <taxon>Clostridia</taxon>
        <taxon>Eubacteriales</taxon>
        <taxon>Clostridiaceae</taxon>
        <taxon>Clostridium</taxon>
    </lineage>
</organism>
<evidence type="ECO:0000256" key="4">
    <source>
        <dbReference type="ARBA" id="ARBA00022692"/>
    </source>
</evidence>
<feature type="transmembrane region" description="Helical" evidence="7">
    <location>
        <begin position="7"/>
        <end position="28"/>
    </location>
</feature>
<keyword evidence="5 7" id="KW-1133">Transmembrane helix</keyword>
<evidence type="ECO:0000256" key="3">
    <source>
        <dbReference type="ARBA" id="ARBA00007931"/>
    </source>
</evidence>
<dbReference type="GO" id="GO:0006508">
    <property type="term" value="P:proteolysis"/>
    <property type="evidence" value="ECO:0007669"/>
    <property type="project" value="InterPro"/>
</dbReference>
<name>A0A084JAP8_9CLOT</name>
<evidence type="ECO:0000256" key="7">
    <source>
        <dbReference type="SAM" id="Phobius"/>
    </source>
</evidence>
<dbReference type="InterPro" id="IPR008915">
    <property type="entry name" value="Peptidase_M50"/>
</dbReference>
<evidence type="ECO:0000256" key="1">
    <source>
        <dbReference type="ARBA" id="ARBA00001947"/>
    </source>
</evidence>
<comment type="similarity">
    <text evidence="3">Belongs to the peptidase M50B family.</text>
</comment>
<evidence type="ECO:0000256" key="6">
    <source>
        <dbReference type="ARBA" id="ARBA00023136"/>
    </source>
</evidence>
<dbReference type="Pfam" id="PF02163">
    <property type="entry name" value="Peptidase_M50"/>
    <property type="match status" value="1"/>
</dbReference>